<evidence type="ECO:0000259" key="8">
    <source>
        <dbReference type="Pfam" id="PF00892"/>
    </source>
</evidence>
<keyword evidence="10" id="KW-1185">Reference proteome</keyword>
<name>A0ABY8QNS6_9MICO</name>
<comment type="subcellular location">
    <subcellularLocation>
        <location evidence="1">Membrane</location>
        <topology evidence="1">Multi-pass membrane protein</topology>
    </subcellularLocation>
</comment>
<gene>
    <name evidence="9" type="ORF">LWF01_09885</name>
</gene>
<evidence type="ECO:0000256" key="5">
    <source>
        <dbReference type="ARBA" id="ARBA00023136"/>
    </source>
</evidence>
<reference evidence="9 10" key="1">
    <citation type="submission" date="2023-05" db="EMBL/GenBank/DDBJ databases">
        <title>Lithophilousrod everest ZFBP1038 complete genpme.</title>
        <authorList>
            <person name="Tian M."/>
        </authorList>
    </citation>
    <scope>NUCLEOTIDE SEQUENCE [LARGE SCALE GENOMIC DNA]</scope>
    <source>
        <strain evidence="9 10">ZFBP1038</strain>
    </source>
</reference>
<feature type="transmembrane region" description="Helical" evidence="7">
    <location>
        <begin position="131"/>
        <end position="150"/>
    </location>
</feature>
<dbReference type="InterPro" id="IPR050638">
    <property type="entry name" value="AA-Vitamin_Transporters"/>
</dbReference>
<evidence type="ECO:0000256" key="2">
    <source>
        <dbReference type="ARBA" id="ARBA00007362"/>
    </source>
</evidence>
<dbReference type="InterPro" id="IPR037185">
    <property type="entry name" value="EmrE-like"/>
</dbReference>
<proteinExistence type="inferred from homology"/>
<dbReference type="SUPFAM" id="SSF103481">
    <property type="entry name" value="Multidrug resistance efflux transporter EmrE"/>
    <property type="match status" value="2"/>
</dbReference>
<feature type="transmembrane region" description="Helical" evidence="7">
    <location>
        <begin position="223"/>
        <end position="246"/>
    </location>
</feature>
<evidence type="ECO:0000256" key="7">
    <source>
        <dbReference type="SAM" id="Phobius"/>
    </source>
</evidence>
<dbReference type="PANTHER" id="PTHR32322:SF9">
    <property type="entry name" value="AMINO-ACID METABOLITE EFFLUX PUMP-RELATED"/>
    <property type="match status" value="1"/>
</dbReference>
<protein>
    <submittedName>
        <fullName evidence="9">DMT family transporter</fullName>
    </submittedName>
</protein>
<feature type="transmembrane region" description="Helical" evidence="7">
    <location>
        <begin position="258"/>
        <end position="277"/>
    </location>
</feature>
<feature type="transmembrane region" description="Helical" evidence="7">
    <location>
        <begin position="12"/>
        <end position="32"/>
    </location>
</feature>
<feature type="domain" description="EamA" evidence="8">
    <location>
        <begin position="18"/>
        <end position="147"/>
    </location>
</feature>
<evidence type="ECO:0000313" key="9">
    <source>
        <dbReference type="EMBL" id="WGW10461.1"/>
    </source>
</evidence>
<evidence type="ECO:0000256" key="3">
    <source>
        <dbReference type="ARBA" id="ARBA00022692"/>
    </source>
</evidence>
<feature type="transmembrane region" description="Helical" evidence="7">
    <location>
        <begin position="162"/>
        <end position="182"/>
    </location>
</feature>
<dbReference type="PANTHER" id="PTHR32322">
    <property type="entry name" value="INNER MEMBRANE TRANSPORTER"/>
    <property type="match status" value="1"/>
</dbReference>
<dbReference type="Pfam" id="PF00892">
    <property type="entry name" value="EamA"/>
    <property type="match status" value="2"/>
</dbReference>
<dbReference type="Proteomes" id="UP001209083">
    <property type="component" value="Chromosome"/>
</dbReference>
<dbReference type="InterPro" id="IPR000620">
    <property type="entry name" value="EamA_dom"/>
</dbReference>
<feature type="domain" description="EamA" evidence="8">
    <location>
        <begin position="165"/>
        <end position="298"/>
    </location>
</feature>
<dbReference type="EMBL" id="CP090958">
    <property type="protein sequence ID" value="WGW10461.1"/>
    <property type="molecule type" value="Genomic_DNA"/>
</dbReference>
<feature type="region of interest" description="Disordered" evidence="6">
    <location>
        <begin position="304"/>
        <end position="336"/>
    </location>
</feature>
<evidence type="ECO:0000256" key="1">
    <source>
        <dbReference type="ARBA" id="ARBA00004141"/>
    </source>
</evidence>
<comment type="similarity">
    <text evidence="2">Belongs to the EamA transporter family.</text>
</comment>
<feature type="transmembrane region" description="Helical" evidence="7">
    <location>
        <begin position="194"/>
        <end position="217"/>
    </location>
</feature>
<evidence type="ECO:0000256" key="4">
    <source>
        <dbReference type="ARBA" id="ARBA00022989"/>
    </source>
</evidence>
<keyword evidence="3 7" id="KW-0812">Transmembrane</keyword>
<feature type="transmembrane region" description="Helical" evidence="7">
    <location>
        <begin position="44"/>
        <end position="62"/>
    </location>
</feature>
<keyword evidence="4 7" id="KW-1133">Transmembrane helix</keyword>
<organism evidence="9 10">
    <name type="scientific">Saxibacter everestensis</name>
    <dbReference type="NCBI Taxonomy" id="2909229"/>
    <lineage>
        <taxon>Bacteria</taxon>
        <taxon>Bacillati</taxon>
        <taxon>Actinomycetota</taxon>
        <taxon>Actinomycetes</taxon>
        <taxon>Micrococcales</taxon>
        <taxon>Brevibacteriaceae</taxon>
        <taxon>Saxibacter</taxon>
    </lineage>
</organism>
<evidence type="ECO:0000256" key="6">
    <source>
        <dbReference type="SAM" id="MobiDB-lite"/>
    </source>
</evidence>
<accession>A0ABY8QNS6</accession>
<feature type="transmembrane region" description="Helical" evidence="7">
    <location>
        <begin position="283"/>
        <end position="301"/>
    </location>
</feature>
<keyword evidence="5 7" id="KW-0472">Membrane</keyword>
<dbReference type="RefSeq" id="WP_349637240.1">
    <property type="nucleotide sequence ID" value="NZ_CP090958.1"/>
</dbReference>
<evidence type="ECO:0000313" key="10">
    <source>
        <dbReference type="Proteomes" id="UP001209083"/>
    </source>
</evidence>
<feature type="transmembrane region" description="Helical" evidence="7">
    <location>
        <begin position="74"/>
        <end position="94"/>
    </location>
</feature>
<sequence>MEGTTKLPIRTPMLVAAYLALALIWGSSFLFIKVAVGGMSPAQVVLGRLLLGAITLCALMMITRRKWPREPKLWGHLSIVALFACVVPFLLFSWASQFLPSGVSSILNATTPITTLAVSALMLPAERLNRIQILGVFVGAIGVVVVVGPWDVLGDPLFASSLPAQLACLVATTCYGIAFSYLRRFVVGANGHDAVTVSAVQISIAAAMMLLIAPFAATTPLALNLPIVLSMIGLGAVGTGIAYIWFTVIVGSWGSTAASSVTYLTPLVGVILGILVLAETLHWNQPVGGIAIVLGILVSQSKGTAKRKRPRHPVNQVTGPQRTAEGSDDQSRVSRR</sequence>